<feature type="signal peptide" evidence="5">
    <location>
        <begin position="1"/>
        <end position="25"/>
    </location>
</feature>
<dbReference type="Pfam" id="PF16981">
    <property type="entry name" value="Chi-conotoxin"/>
    <property type="match status" value="1"/>
</dbReference>
<dbReference type="InterPro" id="IPR031565">
    <property type="entry name" value="T-conotoxin"/>
</dbReference>
<evidence type="ECO:0000256" key="3">
    <source>
        <dbReference type="ARBA" id="ARBA00022656"/>
    </source>
</evidence>
<evidence type="ECO:0000256" key="5">
    <source>
        <dbReference type="RuleBase" id="RU367125"/>
    </source>
</evidence>
<evidence type="ECO:0000256" key="4">
    <source>
        <dbReference type="ARBA" id="ARBA00022729"/>
    </source>
</evidence>
<dbReference type="GO" id="GO:0005576">
    <property type="term" value="C:extracellular region"/>
    <property type="evidence" value="ECO:0007669"/>
    <property type="project" value="UniProtKB-SubCell"/>
</dbReference>
<dbReference type="EMBL" id="AK443488">
    <property type="protein sequence ID" value="BAS22922.1"/>
    <property type="molecule type" value="mRNA"/>
</dbReference>
<name>A0A0K2S7A8_CONEP</name>
<keyword evidence="2 5" id="KW-0964">Secreted</keyword>
<sequence>MYRSLAIRLLLLSALLSGIMVMAFSVPDPRDVNKPYSPLSDEVSRANLNELQDTFFSPGHGKLTTSRMRCLPVFVLLLLLIASTPNVDARPKTKDDMPLASFHDDAKRILQILQDRNGCCIAGDCCG</sequence>
<protein>
    <recommendedName>
        <fullName evidence="5">Conotoxin</fullName>
    </recommendedName>
</protein>
<comment type="similarity">
    <text evidence="5">Belongs to the conotoxin T superfamily.</text>
</comment>
<reference evidence="6" key="1">
    <citation type="journal article" date="2015" name="Proc. Natl. Acad. Sci. U.S.A.">
        <title>Optimized deep-targeted proteotranscriptomic profiling reveals unexplored Conus toxin diversity and novel cysteine frameworks.</title>
        <authorList>
            <person name="Lavergne V."/>
            <person name="Harliwong I."/>
            <person name="Jones A."/>
            <person name="Miller D."/>
            <person name="Taft R.J."/>
            <person name="Alewood P.F."/>
        </authorList>
    </citation>
    <scope>NUCLEOTIDE SEQUENCE</scope>
    <source>
        <tissue evidence="6">Venom Duct</tissue>
    </source>
</reference>
<feature type="chain" id="PRO_5028525353" description="Conotoxin" evidence="5">
    <location>
        <begin position="26"/>
        <end position="127"/>
    </location>
</feature>
<evidence type="ECO:0000256" key="1">
    <source>
        <dbReference type="ARBA" id="ARBA00004613"/>
    </source>
</evidence>
<keyword evidence="3 5" id="KW-0800">Toxin</keyword>
<dbReference type="AlphaFoldDB" id="A0A0K2S7A8"/>
<dbReference type="GO" id="GO:0090729">
    <property type="term" value="F:toxin activity"/>
    <property type="evidence" value="ECO:0007669"/>
    <property type="project" value="UniProtKB-UniRule"/>
</dbReference>
<accession>A0A0K2S7A8</accession>
<evidence type="ECO:0000313" key="6">
    <source>
        <dbReference type="EMBL" id="BAS22922.1"/>
    </source>
</evidence>
<evidence type="ECO:0000256" key="2">
    <source>
        <dbReference type="ARBA" id="ARBA00022525"/>
    </source>
</evidence>
<proteinExistence type="evidence at transcript level"/>
<organism evidence="6">
    <name type="scientific">Conus episcopatus</name>
    <name type="common">Bishop's cone</name>
    <dbReference type="NCBI Taxonomy" id="88764"/>
    <lineage>
        <taxon>Eukaryota</taxon>
        <taxon>Metazoa</taxon>
        <taxon>Spiralia</taxon>
        <taxon>Lophotrochozoa</taxon>
        <taxon>Mollusca</taxon>
        <taxon>Gastropoda</taxon>
        <taxon>Caenogastropoda</taxon>
        <taxon>Neogastropoda</taxon>
        <taxon>Conoidea</taxon>
        <taxon>Conidae</taxon>
        <taxon>Conus</taxon>
        <taxon>Darioconus</taxon>
    </lineage>
</organism>
<keyword evidence="4 5" id="KW-0732">Signal</keyword>
<comment type="subcellular location">
    <subcellularLocation>
        <location evidence="1 5">Secreted</location>
    </subcellularLocation>
</comment>